<dbReference type="GO" id="GO:0005634">
    <property type="term" value="C:nucleus"/>
    <property type="evidence" value="ECO:0007669"/>
    <property type="project" value="TreeGrafter"/>
</dbReference>
<gene>
    <name evidence="4" type="ORF">CQW23_17202</name>
</gene>
<dbReference type="GO" id="GO:0005524">
    <property type="term" value="F:ATP binding"/>
    <property type="evidence" value="ECO:0007669"/>
    <property type="project" value="UniProtKB-KW"/>
</dbReference>
<dbReference type="InterPro" id="IPR050628">
    <property type="entry name" value="SNF2_RAD54_helicase_TF"/>
</dbReference>
<protein>
    <submittedName>
        <fullName evidence="4">Uncharacterized protein</fullName>
    </submittedName>
</protein>
<name>A0A2G2WD85_CAPBA</name>
<dbReference type="EMBL" id="MLFT02000007">
    <property type="protein sequence ID" value="PHT43177.1"/>
    <property type="molecule type" value="Genomic_DNA"/>
</dbReference>
<dbReference type="STRING" id="33114.A0A2G2WD85"/>
<dbReference type="OrthoDB" id="448448at2759"/>
<reference evidence="4 5" key="1">
    <citation type="journal article" date="2017" name="Genome Biol.">
        <title>New reference genome sequences of hot pepper reveal the massive evolution of plant disease-resistance genes by retroduplication.</title>
        <authorList>
            <person name="Kim S."/>
            <person name="Park J."/>
            <person name="Yeom S.I."/>
            <person name="Kim Y.M."/>
            <person name="Seo E."/>
            <person name="Kim K.T."/>
            <person name="Kim M.S."/>
            <person name="Lee J.M."/>
            <person name="Cheong K."/>
            <person name="Shin H.S."/>
            <person name="Kim S.B."/>
            <person name="Han K."/>
            <person name="Lee J."/>
            <person name="Park M."/>
            <person name="Lee H.A."/>
            <person name="Lee H.Y."/>
            <person name="Lee Y."/>
            <person name="Oh S."/>
            <person name="Lee J.H."/>
            <person name="Choi E."/>
            <person name="Choi E."/>
            <person name="Lee S.E."/>
            <person name="Jeon J."/>
            <person name="Kim H."/>
            <person name="Choi G."/>
            <person name="Song H."/>
            <person name="Lee J."/>
            <person name="Lee S.C."/>
            <person name="Kwon J.K."/>
            <person name="Lee H.Y."/>
            <person name="Koo N."/>
            <person name="Hong Y."/>
            <person name="Kim R.W."/>
            <person name="Kang W.H."/>
            <person name="Huh J.H."/>
            <person name="Kang B.C."/>
            <person name="Yang T.J."/>
            <person name="Lee Y.H."/>
            <person name="Bennetzen J.L."/>
            <person name="Choi D."/>
        </authorList>
    </citation>
    <scope>NUCLEOTIDE SEQUENCE [LARGE SCALE GENOMIC DNA]</scope>
    <source>
        <strain evidence="5">cv. PBC81</strain>
    </source>
</reference>
<accession>A0A2G2WD85</accession>
<keyword evidence="2" id="KW-0378">Hydrolase</keyword>
<evidence type="ECO:0000313" key="5">
    <source>
        <dbReference type="Proteomes" id="UP000224567"/>
    </source>
</evidence>
<proteinExistence type="predicted"/>
<reference evidence="5" key="2">
    <citation type="journal article" date="2017" name="J. Anim. Genet.">
        <title>Multiple reference genome sequences of hot pepper reveal the massive evolution of plant disease resistance genes by retroduplication.</title>
        <authorList>
            <person name="Kim S."/>
            <person name="Park J."/>
            <person name="Yeom S.-I."/>
            <person name="Kim Y.-M."/>
            <person name="Seo E."/>
            <person name="Kim K.-T."/>
            <person name="Kim M.-S."/>
            <person name="Lee J.M."/>
            <person name="Cheong K."/>
            <person name="Shin H.-S."/>
            <person name="Kim S.-B."/>
            <person name="Han K."/>
            <person name="Lee J."/>
            <person name="Park M."/>
            <person name="Lee H.-A."/>
            <person name="Lee H.-Y."/>
            <person name="Lee Y."/>
            <person name="Oh S."/>
            <person name="Lee J.H."/>
            <person name="Choi E."/>
            <person name="Choi E."/>
            <person name="Lee S.E."/>
            <person name="Jeon J."/>
            <person name="Kim H."/>
            <person name="Choi G."/>
            <person name="Song H."/>
            <person name="Lee J."/>
            <person name="Lee S.-C."/>
            <person name="Kwon J.-K."/>
            <person name="Lee H.-Y."/>
            <person name="Koo N."/>
            <person name="Hong Y."/>
            <person name="Kim R.W."/>
            <person name="Kang W.-H."/>
            <person name="Huh J.H."/>
            <person name="Kang B.-C."/>
            <person name="Yang T.-J."/>
            <person name="Lee Y.-H."/>
            <person name="Bennetzen J.L."/>
            <person name="Choi D."/>
        </authorList>
    </citation>
    <scope>NUCLEOTIDE SEQUENCE [LARGE SCALE GENOMIC DNA]</scope>
    <source>
        <strain evidence="5">cv. PBC81</strain>
    </source>
</reference>
<dbReference type="GO" id="GO:0006289">
    <property type="term" value="P:nucleotide-excision repair"/>
    <property type="evidence" value="ECO:0007669"/>
    <property type="project" value="TreeGrafter"/>
</dbReference>
<evidence type="ECO:0000256" key="2">
    <source>
        <dbReference type="ARBA" id="ARBA00022801"/>
    </source>
</evidence>
<evidence type="ECO:0000256" key="3">
    <source>
        <dbReference type="ARBA" id="ARBA00022840"/>
    </source>
</evidence>
<dbReference type="Gene3D" id="3.40.50.300">
    <property type="entry name" value="P-loop containing nucleotide triphosphate hydrolases"/>
    <property type="match status" value="1"/>
</dbReference>
<dbReference type="GO" id="GO:0008094">
    <property type="term" value="F:ATP-dependent activity, acting on DNA"/>
    <property type="evidence" value="ECO:0007669"/>
    <property type="project" value="TreeGrafter"/>
</dbReference>
<keyword evidence="1" id="KW-0547">Nucleotide-binding</keyword>
<comment type="caution">
    <text evidence="4">The sequence shown here is derived from an EMBL/GenBank/DDBJ whole genome shotgun (WGS) entry which is preliminary data.</text>
</comment>
<evidence type="ECO:0000256" key="1">
    <source>
        <dbReference type="ARBA" id="ARBA00022741"/>
    </source>
</evidence>
<dbReference type="GO" id="GO:0016787">
    <property type="term" value="F:hydrolase activity"/>
    <property type="evidence" value="ECO:0007669"/>
    <property type="project" value="UniProtKB-KW"/>
</dbReference>
<dbReference type="Proteomes" id="UP000224567">
    <property type="component" value="Unassembled WGS sequence"/>
</dbReference>
<dbReference type="AlphaFoldDB" id="A0A2G2WD85"/>
<organism evidence="4 5">
    <name type="scientific">Capsicum baccatum</name>
    <name type="common">Peruvian pepper</name>
    <dbReference type="NCBI Taxonomy" id="33114"/>
    <lineage>
        <taxon>Eukaryota</taxon>
        <taxon>Viridiplantae</taxon>
        <taxon>Streptophyta</taxon>
        <taxon>Embryophyta</taxon>
        <taxon>Tracheophyta</taxon>
        <taxon>Spermatophyta</taxon>
        <taxon>Magnoliopsida</taxon>
        <taxon>eudicotyledons</taxon>
        <taxon>Gunneridae</taxon>
        <taxon>Pentapetalae</taxon>
        <taxon>asterids</taxon>
        <taxon>lamiids</taxon>
        <taxon>Solanales</taxon>
        <taxon>Solanaceae</taxon>
        <taxon>Solanoideae</taxon>
        <taxon>Capsiceae</taxon>
        <taxon>Capsicum</taxon>
    </lineage>
</organism>
<dbReference type="PANTHER" id="PTHR45626">
    <property type="entry name" value="TRANSCRIPTION TERMINATION FACTOR 2-RELATED"/>
    <property type="match status" value="1"/>
</dbReference>
<dbReference type="PANTHER" id="PTHR45626:SF20">
    <property type="entry name" value="ATP-DEPENDENT HELICASE RHP16-LIKE"/>
    <property type="match status" value="1"/>
</dbReference>
<keyword evidence="5" id="KW-1185">Reference proteome</keyword>
<keyword evidence="3" id="KW-0067">ATP-binding</keyword>
<evidence type="ECO:0000313" key="4">
    <source>
        <dbReference type="EMBL" id="PHT43177.1"/>
    </source>
</evidence>
<sequence>MSIAARDAAVNTFTEDADCRILLMSLKSGGVSLNLTVASHAGLILTCPKSVSVASSSQVMRITSNGH</sequence>
<dbReference type="InterPro" id="IPR027417">
    <property type="entry name" value="P-loop_NTPase"/>
</dbReference>